<dbReference type="Proteomes" id="UP000800036">
    <property type="component" value="Unassembled WGS sequence"/>
</dbReference>
<dbReference type="InterPro" id="IPR004314">
    <property type="entry name" value="Neprosin"/>
</dbReference>
<keyword evidence="3" id="KW-1185">Reference proteome</keyword>
<reference evidence="2" key="1">
    <citation type="journal article" date="2020" name="Stud. Mycol.">
        <title>101 Dothideomycetes genomes: a test case for predicting lifestyles and emergence of pathogens.</title>
        <authorList>
            <person name="Haridas S."/>
            <person name="Albert R."/>
            <person name="Binder M."/>
            <person name="Bloem J."/>
            <person name="Labutti K."/>
            <person name="Salamov A."/>
            <person name="Andreopoulos B."/>
            <person name="Baker S."/>
            <person name="Barry K."/>
            <person name="Bills G."/>
            <person name="Bluhm B."/>
            <person name="Cannon C."/>
            <person name="Castanera R."/>
            <person name="Culley D."/>
            <person name="Daum C."/>
            <person name="Ezra D."/>
            <person name="Gonzalez J."/>
            <person name="Henrissat B."/>
            <person name="Kuo A."/>
            <person name="Liang C."/>
            <person name="Lipzen A."/>
            <person name="Lutzoni F."/>
            <person name="Magnuson J."/>
            <person name="Mondo S."/>
            <person name="Nolan M."/>
            <person name="Ohm R."/>
            <person name="Pangilinan J."/>
            <person name="Park H.-J."/>
            <person name="Ramirez L."/>
            <person name="Alfaro M."/>
            <person name="Sun H."/>
            <person name="Tritt A."/>
            <person name="Yoshinaga Y."/>
            <person name="Zwiers L.-H."/>
            <person name="Turgeon B."/>
            <person name="Goodwin S."/>
            <person name="Spatafora J."/>
            <person name="Crous P."/>
            <person name="Grigoriev I."/>
        </authorList>
    </citation>
    <scope>NUCLEOTIDE SEQUENCE</scope>
    <source>
        <strain evidence="2">CBS 107.79</strain>
    </source>
</reference>
<dbReference type="PANTHER" id="PTHR31589:SF110">
    <property type="entry name" value="PROTEIN, PUTATIVE (DUF239)-RELATED"/>
    <property type="match status" value="1"/>
</dbReference>
<gene>
    <name evidence="2" type="ORF">BU23DRAFT_492982</name>
</gene>
<name>A0A6A5UI38_9PLEO</name>
<accession>A0A6A5UI38</accession>
<evidence type="ECO:0000313" key="2">
    <source>
        <dbReference type="EMBL" id="KAF1964314.1"/>
    </source>
</evidence>
<sequence length="283" mass="31590">MNSSFAQQIHIGKRAIGDHWYASSSQNVVNHGGSAIYSLYKAYTESSADFSLLQSAVIKYNVKNPLYNDPNRVCMQTVEAGWINYPNQVSAPHLFVYYTTNGYATSANNQGGWNRDVTGWVQVDSTIYPGVSFTPMSTIGGAQYDMKIQWLLYEGNWWLFVLDRWIGYYPAPLFGANTDAANSLQQGADAINYYGEIYDSHAQLTKTDMGSGHFPDQGWGKSAYIRNMVYTDASGNDQRYDGSRGVVVSDTNRYQMKARFQNTNDWGSYMYLGGPGAGRLVGQ</sequence>
<evidence type="ECO:0000259" key="1">
    <source>
        <dbReference type="PROSITE" id="PS52045"/>
    </source>
</evidence>
<dbReference type="PANTHER" id="PTHR31589">
    <property type="entry name" value="PROTEIN, PUTATIVE (DUF239)-RELATED-RELATED"/>
    <property type="match status" value="1"/>
</dbReference>
<proteinExistence type="predicted"/>
<feature type="domain" description="Neprosin PEP catalytic" evidence="1">
    <location>
        <begin position="11"/>
        <end position="279"/>
    </location>
</feature>
<dbReference type="OrthoDB" id="1858978at2759"/>
<dbReference type="PROSITE" id="PS52045">
    <property type="entry name" value="NEPROSIN_PEP_CD"/>
    <property type="match status" value="1"/>
</dbReference>
<dbReference type="InterPro" id="IPR053168">
    <property type="entry name" value="Glutamic_endopeptidase"/>
</dbReference>
<dbReference type="EMBL" id="ML976793">
    <property type="protein sequence ID" value="KAF1964314.1"/>
    <property type="molecule type" value="Genomic_DNA"/>
</dbReference>
<dbReference type="AlphaFoldDB" id="A0A6A5UI38"/>
<dbReference type="Pfam" id="PF03080">
    <property type="entry name" value="Neprosin"/>
    <property type="match status" value="1"/>
</dbReference>
<protein>
    <submittedName>
        <fullName evidence="2">DUF239-domain-containing protein</fullName>
    </submittedName>
</protein>
<evidence type="ECO:0000313" key="3">
    <source>
        <dbReference type="Proteomes" id="UP000800036"/>
    </source>
</evidence>
<organism evidence="2 3">
    <name type="scientific">Bimuria novae-zelandiae CBS 107.79</name>
    <dbReference type="NCBI Taxonomy" id="1447943"/>
    <lineage>
        <taxon>Eukaryota</taxon>
        <taxon>Fungi</taxon>
        <taxon>Dikarya</taxon>
        <taxon>Ascomycota</taxon>
        <taxon>Pezizomycotina</taxon>
        <taxon>Dothideomycetes</taxon>
        <taxon>Pleosporomycetidae</taxon>
        <taxon>Pleosporales</taxon>
        <taxon>Massarineae</taxon>
        <taxon>Didymosphaeriaceae</taxon>
        <taxon>Bimuria</taxon>
    </lineage>
</organism>